<keyword evidence="1 3" id="KW-0479">Metal-binding</keyword>
<evidence type="ECO:0000313" key="5">
    <source>
        <dbReference type="EMBL" id="QFU74260.1"/>
    </source>
</evidence>
<dbReference type="KEGG" id="halc:EY643_00575"/>
<evidence type="ECO:0000256" key="1">
    <source>
        <dbReference type="ARBA" id="ARBA00022723"/>
    </source>
</evidence>
<keyword evidence="2 3" id="KW-0408">Iron</keyword>
<evidence type="ECO:0000256" key="3">
    <source>
        <dbReference type="PROSITE-ProRule" id="PRU00433"/>
    </source>
</evidence>
<dbReference type="GO" id="GO:0009055">
    <property type="term" value="F:electron transfer activity"/>
    <property type="evidence" value="ECO:0007669"/>
    <property type="project" value="InterPro"/>
</dbReference>
<proteinExistence type="predicted"/>
<dbReference type="OrthoDB" id="5722695at2"/>
<keyword evidence="3" id="KW-0349">Heme</keyword>
<dbReference type="GO" id="GO:0046872">
    <property type="term" value="F:metal ion binding"/>
    <property type="evidence" value="ECO:0007669"/>
    <property type="project" value="UniProtKB-KW"/>
</dbReference>
<keyword evidence="6" id="KW-1185">Reference proteome</keyword>
<name>A0A5P9NEV1_9GAMM</name>
<feature type="domain" description="Cytochrome c" evidence="4">
    <location>
        <begin position="232"/>
        <end position="340"/>
    </location>
</feature>
<sequence length="340" mass="36828">MTKYLNLLGACLVCSTLAGCFQTELGGPVAGAEITITDLRTGELVEMRSSGTLEEFFAAKSRLKWDQLDDLGKMINLGNFEADDPLYTRNRWYLVTATGGADMDRDSDGTVDAPFVDVSGSWHALMTGRQLQDGGYMISALTEALYQRVLADIDSLNDQQLQSLLNQQTRLLLPDINEDGSVNYLDTLAWTVLLSRDAYLRDFGAVTALSEGIRQGEAPATIRTLAEEIFTDPAPDALAFFSSKISGPIVQARCVTCHDAGGIAPSSGARLILAGNNTNNFMAINDQAFRGLGDRLSSSQDLSDYVTGKASNQIRHGGGTRLAPGSQEFRDMTTYLNLIE</sequence>
<reference evidence="5 6" key="1">
    <citation type="submission" date="2019-02" db="EMBL/GenBank/DDBJ databases">
        <authorList>
            <person name="Li S.-H."/>
        </authorList>
    </citation>
    <scope>NUCLEOTIDE SEQUENCE [LARGE SCALE GENOMIC DNA]</scope>
    <source>
        <strain evidence="5 6">IMCC14385</strain>
    </source>
</reference>
<protein>
    <recommendedName>
        <fullName evidence="4">Cytochrome c domain-containing protein</fullName>
    </recommendedName>
</protein>
<dbReference type="PROSITE" id="PS51257">
    <property type="entry name" value="PROKAR_LIPOPROTEIN"/>
    <property type="match status" value="1"/>
</dbReference>
<gene>
    <name evidence="5" type="ORF">EY643_00575</name>
</gene>
<organism evidence="5 6">
    <name type="scientific">Halioglobus maricola</name>
    <dbReference type="NCBI Taxonomy" id="2601894"/>
    <lineage>
        <taxon>Bacteria</taxon>
        <taxon>Pseudomonadati</taxon>
        <taxon>Pseudomonadota</taxon>
        <taxon>Gammaproteobacteria</taxon>
        <taxon>Cellvibrionales</taxon>
        <taxon>Halieaceae</taxon>
        <taxon>Halioglobus</taxon>
    </lineage>
</organism>
<dbReference type="EMBL" id="CP036422">
    <property type="protein sequence ID" value="QFU74260.1"/>
    <property type="molecule type" value="Genomic_DNA"/>
</dbReference>
<evidence type="ECO:0000313" key="6">
    <source>
        <dbReference type="Proteomes" id="UP000326287"/>
    </source>
</evidence>
<dbReference type="PROSITE" id="PS51007">
    <property type="entry name" value="CYTC"/>
    <property type="match status" value="1"/>
</dbReference>
<dbReference type="RefSeq" id="WP_152660372.1">
    <property type="nucleotide sequence ID" value="NZ_CP036422.1"/>
</dbReference>
<dbReference type="Proteomes" id="UP000326287">
    <property type="component" value="Chromosome"/>
</dbReference>
<evidence type="ECO:0000259" key="4">
    <source>
        <dbReference type="PROSITE" id="PS51007"/>
    </source>
</evidence>
<accession>A0A5P9NEV1</accession>
<dbReference type="GO" id="GO:0020037">
    <property type="term" value="F:heme binding"/>
    <property type="evidence" value="ECO:0007669"/>
    <property type="project" value="InterPro"/>
</dbReference>
<dbReference type="InterPro" id="IPR009056">
    <property type="entry name" value="Cyt_c-like_dom"/>
</dbReference>
<dbReference type="AlphaFoldDB" id="A0A5P9NEV1"/>
<evidence type="ECO:0000256" key="2">
    <source>
        <dbReference type="ARBA" id="ARBA00023004"/>
    </source>
</evidence>